<proteinExistence type="predicted"/>
<gene>
    <name evidence="1" type="ORF">EV645_0133</name>
</gene>
<dbReference type="Proteomes" id="UP000292027">
    <property type="component" value="Unassembled WGS sequence"/>
</dbReference>
<name>A0A4Q7XM32_9ACTN</name>
<evidence type="ECO:0000313" key="1">
    <source>
        <dbReference type="EMBL" id="RZU24491.1"/>
    </source>
</evidence>
<dbReference type="EMBL" id="SHKR01000001">
    <property type="protein sequence ID" value="RZU24491.1"/>
    <property type="molecule type" value="Genomic_DNA"/>
</dbReference>
<dbReference type="RefSeq" id="WP_130438591.1">
    <property type="nucleotide sequence ID" value="NZ_SHKR01000001.1"/>
</dbReference>
<keyword evidence="2" id="KW-1185">Reference proteome</keyword>
<sequence>MVERLGTSQWSVSEARSMVARLRHVAGDGPEYDGIELFTALCSYLDQLHGKFGFDYVFTGAERQALADAVREVRGPSGVGDPESDRLVQPVNAAVTLVEGRELTTWMEEQSGWQQDLGKALRALYTYLDQLYGGPGAFNELLTTFERRRVAAR</sequence>
<comment type="caution">
    <text evidence="1">The sequence shown here is derived from an EMBL/GenBank/DDBJ whole genome shotgun (WGS) entry which is preliminary data.</text>
</comment>
<evidence type="ECO:0000313" key="2">
    <source>
        <dbReference type="Proteomes" id="UP000292027"/>
    </source>
</evidence>
<accession>A0A4Q7XM32</accession>
<dbReference type="AlphaFoldDB" id="A0A4Q7XM32"/>
<reference evidence="1 2" key="1">
    <citation type="journal article" date="2015" name="Stand. Genomic Sci.">
        <title>Genomic Encyclopedia of Bacterial and Archaeal Type Strains, Phase III: the genomes of soil and plant-associated and newly described type strains.</title>
        <authorList>
            <person name="Whitman W.B."/>
            <person name="Woyke T."/>
            <person name="Klenk H.P."/>
            <person name="Zhou Y."/>
            <person name="Lilburn T.G."/>
            <person name="Beck B.J."/>
            <person name="De Vos P."/>
            <person name="Vandamme P."/>
            <person name="Eisen J.A."/>
            <person name="Garrity G."/>
            <person name="Hugenholtz P."/>
            <person name="Kyrpides N.C."/>
        </authorList>
    </citation>
    <scope>NUCLEOTIDE SEQUENCE [LARGE SCALE GENOMIC DNA]</scope>
    <source>
        <strain evidence="1 2">VKM Ac-2540</strain>
    </source>
</reference>
<dbReference type="OrthoDB" id="3829374at2"/>
<protein>
    <submittedName>
        <fullName evidence="1">Uncharacterized protein</fullName>
    </submittedName>
</protein>
<organism evidence="1 2">
    <name type="scientific">Kribbella rubisoli</name>
    <dbReference type="NCBI Taxonomy" id="3075929"/>
    <lineage>
        <taxon>Bacteria</taxon>
        <taxon>Bacillati</taxon>
        <taxon>Actinomycetota</taxon>
        <taxon>Actinomycetes</taxon>
        <taxon>Propionibacteriales</taxon>
        <taxon>Kribbellaceae</taxon>
        <taxon>Kribbella</taxon>
    </lineage>
</organism>